<evidence type="ECO:0000256" key="12">
    <source>
        <dbReference type="SAM" id="MobiDB-lite"/>
    </source>
</evidence>
<feature type="domain" description="NapC/NirT cytochrome c N-terminal" evidence="14">
    <location>
        <begin position="19"/>
        <end position="198"/>
    </location>
</feature>
<keyword evidence="8" id="KW-0249">Electron transport</keyword>
<dbReference type="GO" id="GO:0046872">
    <property type="term" value="F:metal ion binding"/>
    <property type="evidence" value="ECO:0007669"/>
    <property type="project" value="UniProtKB-KW"/>
</dbReference>
<feature type="transmembrane region" description="Helical" evidence="13">
    <location>
        <begin position="21"/>
        <end position="49"/>
    </location>
</feature>
<proteinExistence type="inferred from homology"/>
<organism evidence="15 16">
    <name type="scientific">Parasutterella excrementihominis YIT 11859</name>
    <dbReference type="NCBI Taxonomy" id="762966"/>
    <lineage>
        <taxon>Bacteria</taxon>
        <taxon>Pseudomonadati</taxon>
        <taxon>Pseudomonadota</taxon>
        <taxon>Betaproteobacteria</taxon>
        <taxon>Burkholderiales</taxon>
        <taxon>Sutterellaceae</taxon>
        <taxon>Parasutterella</taxon>
    </lineage>
</organism>
<protein>
    <submittedName>
        <fullName evidence="15">Conserved domain protein</fullName>
    </submittedName>
</protein>
<feature type="compositionally biased region" description="Low complexity" evidence="12">
    <location>
        <begin position="250"/>
        <end position="260"/>
    </location>
</feature>
<dbReference type="HOGENOM" id="CLU_879022_0_0_4"/>
<dbReference type="GO" id="GO:0009061">
    <property type="term" value="P:anaerobic respiration"/>
    <property type="evidence" value="ECO:0007669"/>
    <property type="project" value="TreeGrafter"/>
</dbReference>
<dbReference type="GO" id="GO:0009055">
    <property type="term" value="F:electron transfer activity"/>
    <property type="evidence" value="ECO:0007669"/>
    <property type="project" value="TreeGrafter"/>
</dbReference>
<dbReference type="GO" id="GO:0005886">
    <property type="term" value="C:plasma membrane"/>
    <property type="evidence" value="ECO:0007669"/>
    <property type="project" value="UniProtKB-SubCell"/>
</dbReference>
<dbReference type="PANTHER" id="PTHR30333:SF1">
    <property type="entry name" value="CYTOCHROME C-TYPE PROTEIN NAPC"/>
    <property type="match status" value="1"/>
</dbReference>
<evidence type="ECO:0000256" key="11">
    <source>
        <dbReference type="ARBA" id="ARBA00023136"/>
    </source>
</evidence>
<dbReference type="AlphaFoldDB" id="F3QJJ6"/>
<dbReference type="InterPro" id="IPR038266">
    <property type="entry name" value="NapC/NirT_cytc_sf"/>
</dbReference>
<evidence type="ECO:0000256" key="1">
    <source>
        <dbReference type="ARBA" id="ARBA00004236"/>
    </source>
</evidence>
<evidence type="ECO:0000256" key="10">
    <source>
        <dbReference type="ARBA" id="ARBA00023004"/>
    </source>
</evidence>
<evidence type="ECO:0000256" key="3">
    <source>
        <dbReference type="ARBA" id="ARBA00022448"/>
    </source>
</evidence>
<evidence type="ECO:0000256" key="2">
    <source>
        <dbReference type="ARBA" id="ARBA00007395"/>
    </source>
</evidence>
<dbReference type="Gene3D" id="1.10.3820.10">
    <property type="entry name" value="Di-heme elbow motif domain"/>
    <property type="match status" value="1"/>
</dbReference>
<feature type="compositionally biased region" description="Polar residues" evidence="12">
    <location>
        <begin position="261"/>
        <end position="286"/>
    </location>
</feature>
<dbReference type="Pfam" id="PF03264">
    <property type="entry name" value="Cytochrom_NNT"/>
    <property type="match status" value="1"/>
</dbReference>
<evidence type="ECO:0000259" key="14">
    <source>
        <dbReference type="Pfam" id="PF03264"/>
    </source>
</evidence>
<dbReference type="InterPro" id="IPR005126">
    <property type="entry name" value="NapC/NirT_cyt_c_N"/>
</dbReference>
<keyword evidence="16" id="KW-1185">Reference proteome</keyword>
<name>F3QJJ6_9BURK</name>
<dbReference type="OrthoDB" id="9782159at2"/>
<evidence type="ECO:0000256" key="5">
    <source>
        <dbReference type="ARBA" id="ARBA00022617"/>
    </source>
</evidence>
<keyword evidence="9 13" id="KW-1133">Transmembrane helix</keyword>
<dbReference type="eggNOG" id="COG3005">
    <property type="taxonomic scope" value="Bacteria"/>
</dbReference>
<dbReference type="EMBL" id="AFBP01000023">
    <property type="protein sequence ID" value="EGG55505.1"/>
    <property type="molecule type" value="Genomic_DNA"/>
</dbReference>
<keyword evidence="5" id="KW-0349">Heme</keyword>
<comment type="similarity">
    <text evidence="2">Belongs to the NapC/NirT/NrfH family.</text>
</comment>
<dbReference type="PANTHER" id="PTHR30333">
    <property type="entry name" value="CYTOCHROME C-TYPE PROTEIN"/>
    <property type="match status" value="1"/>
</dbReference>
<reference evidence="15 16" key="1">
    <citation type="submission" date="2011-02" db="EMBL/GenBank/DDBJ databases">
        <authorList>
            <person name="Weinstock G."/>
            <person name="Sodergren E."/>
            <person name="Clifton S."/>
            <person name="Fulton L."/>
            <person name="Fulton B."/>
            <person name="Courtney L."/>
            <person name="Fronick C."/>
            <person name="Harrison M."/>
            <person name="Strong C."/>
            <person name="Farmer C."/>
            <person name="Delahaunty K."/>
            <person name="Markovic C."/>
            <person name="Hall O."/>
            <person name="Minx P."/>
            <person name="Tomlinson C."/>
            <person name="Mitreva M."/>
            <person name="Hou S."/>
            <person name="Chen J."/>
            <person name="Wollam A."/>
            <person name="Pepin K.H."/>
            <person name="Johnson M."/>
            <person name="Bhonagiri V."/>
            <person name="Zhang X."/>
            <person name="Suruliraj S."/>
            <person name="Warren W."/>
            <person name="Chinwalla A."/>
            <person name="Mardis E.R."/>
            <person name="Wilson R.K."/>
        </authorList>
    </citation>
    <scope>NUCLEOTIDE SEQUENCE [LARGE SCALE GENOMIC DNA]</scope>
    <source>
        <strain evidence="15 16">YIT 11859</strain>
    </source>
</reference>
<accession>F3QJJ6</accession>
<comment type="subcellular location">
    <subcellularLocation>
        <location evidence="1">Cell membrane</location>
    </subcellularLocation>
</comment>
<dbReference type="SUPFAM" id="SSF48695">
    <property type="entry name" value="Multiheme cytochromes"/>
    <property type="match status" value="1"/>
</dbReference>
<evidence type="ECO:0000256" key="6">
    <source>
        <dbReference type="ARBA" id="ARBA00022692"/>
    </source>
</evidence>
<keyword evidence="3" id="KW-0813">Transport</keyword>
<evidence type="ECO:0000313" key="16">
    <source>
        <dbReference type="Proteomes" id="UP000005156"/>
    </source>
</evidence>
<feature type="region of interest" description="Disordered" evidence="12">
    <location>
        <begin position="244"/>
        <end position="316"/>
    </location>
</feature>
<keyword evidence="11 13" id="KW-0472">Membrane</keyword>
<feature type="compositionally biased region" description="Low complexity" evidence="12">
    <location>
        <begin position="287"/>
        <end position="316"/>
    </location>
</feature>
<evidence type="ECO:0000256" key="7">
    <source>
        <dbReference type="ARBA" id="ARBA00022723"/>
    </source>
</evidence>
<gene>
    <name evidence="15" type="ORF">HMPREF9439_01098</name>
</gene>
<evidence type="ECO:0000256" key="9">
    <source>
        <dbReference type="ARBA" id="ARBA00022989"/>
    </source>
</evidence>
<evidence type="ECO:0000256" key="8">
    <source>
        <dbReference type="ARBA" id="ARBA00022982"/>
    </source>
</evidence>
<sequence>MKESFKKPSVSQEKIMATKTKWFFFWLISGSFLAGILAVCFVVSAVNWLGSETFCSTGCHTMNGVAYAWKQGSHARTPSGKTADCSDCHLYNASENTLGPLGYISLLGHKIVAASHSAYGQVIGHFATPTQWVEQRPGVEAQEKQWFVDNNYHTCRGCHDLSRMYDPKNPSIGAWHALYQDQPLDCLACHKDVGHNYKQVDAYIDANHAYPPLDEAWVFPVAATTSASPMPPQNLTPEQLKKDALPWTPSSVSSASTSAAQNAPVNQSKDVQQIANELNQKITQPITPNAQNASPASAPKAQATTTASTPAKSTAQ</sequence>
<keyword evidence="7" id="KW-0479">Metal-binding</keyword>
<dbReference type="InterPro" id="IPR051174">
    <property type="entry name" value="Cytochrome_c-type_ET"/>
</dbReference>
<keyword evidence="4" id="KW-1003">Cell membrane</keyword>
<dbReference type="InterPro" id="IPR036280">
    <property type="entry name" value="Multihaem_cyt_sf"/>
</dbReference>
<comment type="caution">
    <text evidence="15">The sequence shown here is derived from an EMBL/GenBank/DDBJ whole genome shotgun (WGS) entry which is preliminary data.</text>
</comment>
<evidence type="ECO:0000256" key="13">
    <source>
        <dbReference type="SAM" id="Phobius"/>
    </source>
</evidence>
<evidence type="ECO:0000313" key="15">
    <source>
        <dbReference type="EMBL" id="EGG55505.1"/>
    </source>
</evidence>
<keyword evidence="6 13" id="KW-0812">Transmembrane</keyword>
<dbReference type="Proteomes" id="UP000005156">
    <property type="component" value="Unassembled WGS sequence"/>
</dbReference>
<keyword evidence="10" id="KW-0408">Iron</keyword>
<evidence type="ECO:0000256" key="4">
    <source>
        <dbReference type="ARBA" id="ARBA00022475"/>
    </source>
</evidence>